<name>A0A1H7SAF2_9BACT</name>
<sequence length="237" mass="26647">MPKQKGPVYFTGTRGDACFYKMDGQYYVRKKSSLSGKRVKQAPSFELTRVYADLLAQASRLAAVVYRPLPKEQKNLALYRAMTGEALRMLKQGVNAEVISAQLQAYCAPKVVKVKPAERKRVAVTAQATHKTKARTLRLTDEYAQNGTPLDVATEKQLTGTAKVKAHGGMHVAGMGNIHLAFPKQVRVYITPEGKMEVRLTSRTRMRKEHEPFLNSRYKPTTFSASDIHWKALYDIK</sequence>
<keyword evidence="2" id="KW-1185">Reference proteome</keyword>
<dbReference type="RefSeq" id="WP_089910916.1">
    <property type="nucleotide sequence ID" value="NZ_FOBB01000002.1"/>
</dbReference>
<accession>A0A1H7SAF2</accession>
<gene>
    <name evidence="1" type="ORF">SAMN04488505_102870</name>
</gene>
<evidence type="ECO:0000313" key="2">
    <source>
        <dbReference type="Proteomes" id="UP000198984"/>
    </source>
</evidence>
<reference evidence="1 2" key="1">
    <citation type="submission" date="2016-10" db="EMBL/GenBank/DDBJ databases">
        <authorList>
            <person name="de Groot N.N."/>
        </authorList>
    </citation>
    <scope>NUCLEOTIDE SEQUENCE [LARGE SCALE GENOMIC DNA]</scope>
    <source>
        <strain evidence="1 2">DSM 21039</strain>
    </source>
</reference>
<protein>
    <submittedName>
        <fullName evidence="1">Uncharacterized protein</fullName>
    </submittedName>
</protein>
<dbReference type="OrthoDB" id="672632at2"/>
<organism evidence="1 2">
    <name type="scientific">Chitinophaga rupis</name>
    <dbReference type="NCBI Taxonomy" id="573321"/>
    <lineage>
        <taxon>Bacteria</taxon>
        <taxon>Pseudomonadati</taxon>
        <taxon>Bacteroidota</taxon>
        <taxon>Chitinophagia</taxon>
        <taxon>Chitinophagales</taxon>
        <taxon>Chitinophagaceae</taxon>
        <taxon>Chitinophaga</taxon>
    </lineage>
</organism>
<dbReference type="Proteomes" id="UP000198984">
    <property type="component" value="Unassembled WGS sequence"/>
</dbReference>
<proteinExistence type="predicted"/>
<dbReference type="EMBL" id="FOBB01000002">
    <property type="protein sequence ID" value="SEL69368.1"/>
    <property type="molecule type" value="Genomic_DNA"/>
</dbReference>
<evidence type="ECO:0000313" key="1">
    <source>
        <dbReference type="EMBL" id="SEL69368.1"/>
    </source>
</evidence>
<dbReference type="AlphaFoldDB" id="A0A1H7SAF2"/>